<name>A0A6M3LIV6_9ZZZZ</name>
<sequence length="203" mass="22975">MTHIQFQNFFAEQIRGRWEKWVPSQATLDDWWDELQHYTEDVALAAIKTHKKSSKAIASEPKINEVMHILYKRKREGSASQPCLSSILHCYIKCIVAPEDHPEWTDMLWPVAVTSKHTVSVEAANLHLGKSVDEVVRSNGGRWGSVVSYEMLMPDDGLRGSEAAKKAREIVLAGPDMRGRRHLLGKKLLAGEFSLIKEADIPF</sequence>
<gene>
    <name evidence="1" type="ORF">MM415B04452_0003</name>
</gene>
<accession>A0A6M3LIV6</accession>
<proteinExistence type="predicted"/>
<evidence type="ECO:0000313" key="1">
    <source>
        <dbReference type="EMBL" id="QJA92825.1"/>
    </source>
</evidence>
<reference evidence="1" key="1">
    <citation type="submission" date="2020-03" db="EMBL/GenBank/DDBJ databases">
        <title>The deep terrestrial virosphere.</title>
        <authorList>
            <person name="Holmfeldt K."/>
            <person name="Nilsson E."/>
            <person name="Simone D."/>
            <person name="Lopez-Fernandez M."/>
            <person name="Wu X."/>
            <person name="de Brujin I."/>
            <person name="Lundin D."/>
            <person name="Andersson A."/>
            <person name="Bertilsson S."/>
            <person name="Dopson M."/>
        </authorList>
    </citation>
    <scope>NUCLEOTIDE SEQUENCE</scope>
    <source>
        <strain evidence="1">MM415B04452</strain>
    </source>
</reference>
<protein>
    <submittedName>
        <fullName evidence="1">Uncharacterized protein</fullName>
    </submittedName>
</protein>
<organism evidence="1">
    <name type="scientific">viral metagenome</name>
    <dbReference type="NCBI Taxonomy" id="1070528"/>
    <lineage>
        <taxon>unclassified sequences</taxon>
        <taxon>metagenomes</taxon>
        <taxon>organismal metagenomes</taxon>
    </lineage>
</organism>
<dbReference type="EMBL" id="MT143099">
    <property type="protein sequence ID" value="QJA92825.1"/>
    <property type="molecule type" value="Genomic_DNA"/>
</dbReference>
<dbReference type="AlphaFoldDB" id="A0A6M3LIV6"/>